<comment type="caution">
    <text evidence="1">The sequence shown here is derived from an EMBL/GenBank/DDBJ whole genome shotgun (WGS) entry which is preliminary data.</text>
</comment>
<protein>
    <submittedName>
        <fullName evidence="1">25251_t:CDS:1</fullName>
    </submittedName>
</protein>
<reference evidence="1" key="1">
    <citation type="submission" date="2021-06" db="EMBL/GenBank/DDBJ databases">
        <authorList>
            <person name="Kallberg Y."/>
            <person name="Tangrot J."/>
            <person name="Rosling A."/>
        </authorList>
    </citation>
    <scope>NUCLEOTIDE SEQUENCE</scope>
    <source>
        <strain evidence="1">MA453B</strain>
    </source>
</reference>
<dbReference type="AlphaFoldDB" id="A0A9N9K302"/>
<proteinExistence type="predicted"/>
<name>A0A9N9K302_9GLOM</name>
<gene>
    <name evidence="1" type="ORF">DERYTH_LOCUS24473</name>
</gene>
<evidence type="ECO:0000313" key="2">
    <source>
        <dbReference type="Proteomes" id="UP000789405"/>
    </source>
</evidence>
<accession>A0A9N9K302</accession>
<evidence type="ECO:0000313" key="1">
    <source>
        <dbReference type="EMBL" id="CAG8806462.1"/>
    </source>
</evidence>
<sequence>YKKLDSKSDQFNSISKGIIDYAALYRIINMKFQNHIPISRRTMNNISFNSKFNQSYKIINYRKTLFYFQSNNDNLFQCEVYKIIERVSLSIHHYYQFYKHSLPIPNEKHIGLHYGDYTSMDIESLYSQVKLRYCSKQALMINYNDPASEAINESESVAKLINNCVEITVSETIIKAQPGNLDDADEQIIEIEQGINIAKDIIKVDCYNFGIRIENMHNEINKLLEKINTEIKILNINLWGPTAYEDGIKQVNYSRKNKIKPPGHLRSFLTTPIPIQKIL</sequence>
<feature type="non-terminal residue" evidence="1">
    <location>
        <position position="279"/>
    </location>
</feature>
<dbReference type="EMBL" id="CAJVPY010041260">
    <property type="protein sequence ID" value="CAG8806462.1"/>
    <property type="molecule type" value="Genomic_DNA"/>
</dbReference>
<organism evidence="1 2">
    <name type="scientific">Dentiscutata erythropus</name>
    <dbReference type="NCBI Taxonomy" id="1348616"/>
    <lineage>
        <taxon>Eukaryota</taxon>
        <taxon>Fungi</taxon>
        <taxon>Fungi incertae sedis</taxon>
        <taxon>Mucoromycota</taxon>
        <taxon>Glomeromycotina</taxon>
        <taxon>Glomeromycetes</taxon>
        <taxon>Diversisporales</taxon>
        <taxon>Gigasporaceae</taxon>
        <taxon>Dentiscutata</taxon>
    </lineage>
</organism>
<keyword evidence="2" id="KW-1185">Reference proteome</keyword>
<dbReference type="OrthoDB" id="10353207at2759"/>
<dbReference type="Proteomes" id="UP000789405">
    <property type="component" value="Unassembled WGS sequence"/>
</dbReference>